<keyword evidence="2 7" id="KW-0812">Transmembrane</keyword>
<keyword evidence="5 7" id="KW-0811">Translocation</keyword>
<dbReference type="NCBIfam" id="TIGR00945">
    <property type="entry name" value="tatC"/>
    <property type="match status" value="1"/>
</dbReference>
<dbReference type="PANTHER" id="PTHR30371:SF0">
    <property type="entry name" value="SEC-INDEPENDENT PROTEIN TRANSLOCASE PROTEIN TATC, CHLOROPLASTIC-RELATED"/>
    <property type="match status" value="1"/>
</dbReference>
<evidence type="ECO:0000256" key="1">
    <source>
        <dbReference type="ARBA" id="ARBA00004141"/>
    </source>
</evidence>
<dbReference type="HAMAP" id="MF_00902">
    <property type="entry name" value="TatC"/>
    <property type="match status" value="1"/>
</dbReference>
<dbReference type="PANTHER" id="PTHR30371">
    <property type="entry name" value="SEC-INDEPENDENT PROTEIN TRANSLOCASE PROTEIN TATC"/>
    <property type="match status" value="1"/>
</dbReference>
<dbReference type="Proteomes" id="UP000578252">
    <property type="component" value="Unassembled WGS sequence"/>
</dbReference>
<keyword evidence="3 7" id="KW-0653">Protein transport</keyword>
<keyword evidence="7" id="KW-1003">Cell membrane</keyword>
<sequence>MTIAAHLKELRRRLIFALLGIAAASIGGWFLYELALAHITAPMRDIGGAELNFQTIGAALDLKLRVTLWLGILMSSPWWIYQTLAFLWPGLKNRERSWLAVFGFFGVVLFAGGAVFGDWTAPRAVQILASFTPPEAVMLLSADSYIHFYIRLVIAFGLSFLIPEILVMLNFVGVLRARQMLKAWRLAVMVALVFSAIANPLPTPWPILLQAGALLALYFGAVGISALHDCLRGRRRKLGSCGSARE</sequence>
<organism evidence="10 12">
    <name type="scientific">Mobiluncus mulieris</name>
    <dbReference type="NCBI Taxonomy" id="2052"/>
    <lineage>
        <taxon>Bacteria</taxon>
        <taxon>Bacillati</taxon>
        <taxon>Actinomycetota</taxon>
        <taxon>Actinomycetes</taxon>
        <taxon>Actinomycetales</taxon>
        <taxon>Actinomycetaceae</taxon>
        <taxon>Mobiluncus</taxon>
    </lineage>
</organism>
<dbReference type="EMBL" id="JABCUR010000002">
    <property type="protein sequence ID" value="NMW64682.1"/>
    <property type="molecule type" value="Genomic_DNA"/>
</dbReference>
<evidence type="ECO:0000256" key="4">
    <source>
        <dbReference type="ARBA" id="ARBA00022989"/>
    </source>
</evidence>
<dbReference type="Proteomes" id="UP001209486">
    <property type="component" value="Unassembled WGS sequence"/>
</dbReference>
<evidence type="ECO:0000256" key="6">
    <source>
        <dbReference type="ARBA" id="ARBA00023136"/>
    </source>
</evidence>
<dbReference type="InterPro" id="IPR002033">
    <property type="entry name" value="TatC"/>
</dbReference>
<comment type="subcellular location">
    <subcellularLocation>
        <location evidence="7">Cell membrane</location>
        <topology evidence="7">Multi-pass membrane protein</topology>
    </subcellularLocation>
    <subcellularLocation>
        <location evidence="1">Membrane</location>
        <topology evidence="1">Multi-pass membrane protein</topology>
    </subcellularLocation>
</comment>
<dbReference type="EMBL" id="VSZY01000011">
    <property type="protein sequence ID" value="MCU9969172.1"/>
    <property type="molecule type" value="Genomic_DNA"/>
</dbReference>
<evidence type="ECO:0000313" key="12">
    <source>
        <dbReference type="Proteomes" id="UP000582487"/>
    </source>
</evidence>
<feature type="transmembrane region" description="Helical" evidence="7">
    <location>
        <begin position="183"/>
        <end position="201"/>
    </location>
</feature>
<accession>A0A2J9KRC6</accession>
<evidence type="ECO:0000313" key="10">
    <source>
        <dbReference type="EMBL" id="NMW92418.1"/>
    </source>
</evidence>
<feature type="transmembrane region" description="Helical" evidence="7">
    <location>
        <begin position="98"/>
        <end position="116"/>
    </location>
</feature>
<evidence type="ECO:0000313" key="11">
    <source>
        <dbReference type="Proteomes" id="UP000578252"/>
    </source>
</evidence>
<protein>
    <recommendedName>
        <fullName evidence="7">Sec-independent protein translocase protein TatC</fullName>
    </recommendedName>
</protein>
<dbReference type="RefSeq" id="WP_004012250.1">
    <property type="nucleotide sequence ID" value="NZ_CAMPNB010000001.1"/>
</dbReference>
<evidence type="ECO:0000256" key="7">
    <source>
        <dbReference type="HAMAP-Rule" id="MF_00902"/>
    </source>
</evidence>
<evidence type="ECO:0000313" key="13">
    <source>
        <dbReference type="Proteomes" id="UP001209486"/>
    </source>
</evidence>
<name>A0A2J9KRC6_9ACTO</name>
<keyword evidence="7" id="KW-0813">Transport</keyword>
<comment type="similarity">
    <text evidence="7">Belongs to the TatC family.</text>
</comment>
<dbReference type="EMBL" id="JABCUV010000001">
    <property type="protein sequence ID" value="NMW92418.1"/>
    <property type="molecule type" value="Genomic_DNA"/>
</dbReference>
<comment type="caution">
    <text evidence="10">The sequence shown here is derived from an EMBL/GenBank/DDBJ whole genome shotgun (WGS) entry which is preliminary data.</text>
</comment>
<evidence type="ECO:0000313" key="8">
    <source>
        <dbReference type="EMBL" id="MCU9969172.1"/>
    </source>
</evidence>
<evidence type="ECO:0000256" key="3">
    <source>
        <dbReference type="ARBA" id="ARBA00022927"/>
    </source>
</evidence>
<comment type="function">
    <text evidence="7">Part of the twin-arginine translocation (Tat) system that transports large folded proteins containing a characteristic twin-arginine motif in their signal peptide across membranes. Together with TatB, TatC is part of a receptor directly interacting with Tat signal peptides.</text>
</comment>
<evidence type="ECO:0000256" key="2">
    <source>
        <dbReference type="ARBA" id="ARBA00022692"/>
    </source>
</evidence>
<feature type="transmembrane region" description="Helical" evidence="7">
    <location>
        <begin position="148"/>
        <end position="171"/>
    </location>
</feature>
<dbReference type="GO" id="GO:0033281">
    <property type="term" value="C:TAT protein transport complex"/>
    <property type="evidence" value="ECO:0007669"/>
    <property type="project" value="UniProtKB-UniRule"/>
</dbReference>
<reference evidence="11 12" key="2">
    <citation type="submission" date="2020-04" db="EMBL/GenBank/DDBJ databases">
        <title>Antimicrobial susceptibility and clonality of vaginal-derived multi-drug resistant Mobiluncus isolates in China.</title>
        <authorList>
            <person name="Zhang X."/>
        </authorList>
    </citation>
    <scope>NUCLEOTIDE SEQUENCE [LARGE SCALE GENOMIC DNA]</scope>
    <source>
        <strain evidence="9 11">13</strain>
        <strain evidence="10 12">7</strain>
    </source>
</reference>
<dbReference type="Proteomes" id="UP000582487">
    <property type="component" value="Unassembled WGS sequence"/>
</dbReference>
<reference evidence="8 13" key="1">
    <citation type="submission" date="2019-08" db="EMBL/GenBank/DDBJ databases">
        <title>Comparison of rpoB and gyrB Sequences from Mobiluncus Species and Development of a Multiplex PCR Method for Clinical Detection of Mobiluncus curtisii and Mobiluncus mulieris.</title>
        <authorList>
            <person name="Yang L."/>
            <person name="Shen Y."/>
            <person name="Xu G."/>
            <person name="Shu L.-B."/>
            <person name="Hu J."/>
            <person name="Zhang R."/>
            <person name="Wang Y."/>
            <person name="Zhou H.-W."/>
            <person name="Zhang X."/>
        </authorList>
    </citation>
    <scope>NUCLEOTIDE SEQUENCE [LARGE SCALE GENOMIC DNA]</scope>
    <source>
        <strain evidence="8 13">M26</strain>
    </source>
</reference>
<dbReference type="Pfam" id="PF00902">
    <property type="entry name" value="TatC"/>
    <property type="match status" value="1"/>
</dbReference>
<dbReference type="AlphaFoldDB" id="A0A2J9KRC6"/>
<dbReference type="OrthoDB" id="9777044at2"/>
<dbReference type="PRINTS" id="PR01840">
    <property type="entry name" value="TATCFAMILY"/>
</dbReference>
<dbReference type="GO" id="GO:0009977">
    <property type="term" value="F:proton motive force dependent protein transmembrane transporter activity"/>
    <property type="evidence" value="ECO:0007669"/>
    <property type="project" value="TreeGrafter"/>
</dbReference>
<comment type="subunit">
    <text evidence="7">The Tat system comprises two distinct complexes: a TatABC complex, containing multiple copies of TatA, TatB and TatC subunits, and a separate TatA complex, containing only TatA subunits. Substrates initially bind to the TatABC complex, which probably triggers association of the separate TatA complex to form the active translocon.</text>
</comment>
<proteinExistence type="inferred from homology"/>
<gene>
    <name evidence="7 10" type="primary">tatC</name>
    <name evidence="8" type="ORF">FYZ43_07135</name>
    <name evidence="10" type="ORF">HHJ74_01640</name>
    <name evidence="9" type="ORF">HHJ78_03850</name>
</gene>
<keyword evidence="6 7" id="KW-0472">Membrane</keyword>
<evidence type="ECO:0000256" key="5">
    <source>
        <dbReference type="ARBA" id="ARBA00023010"/>
    </source>
</evidence>
<feature type="transmembrane region" description="Helical" evidence="7">
    <location>
        <begin position="207"/>
        <end position="227"/>
    </location>
</feature>
<keyword evidence="4 7" id="KW-1133">Transmembrane helix</keyword>
<feature type="transmembrane region" description="Helical" evidence="7">
    <location>
        <begin position="68"/>
        <end position="91"/>
    </location>
</feature>
<evidence type="ECO:0000313" key="9">
    <source>
        <dbReference type="EMBL" id="NMW64682.1"/>
    </source>
</evidence>
<feature type="transmembrane region" description="Helical" evidence="7">
    <location>
        <begin position="14"/>
        <end position="32"/>
    </location>
</feature>
<dbReference type="GO" id="GO:0043953">
    <property type="term" value="P:protein transport by the Tat complex"/>
    <property type="evidence" value="ECO:0007669"/>
    <property type="project" value="UniProtKB-UniRule"/>
</dbReference>
<dbReference type="GO" id="GO:0065002">
    <property type="term" value="P:intracellular protein transmembrane transport"/>
    <property type="evidence" value="ECO:0007669"/>
    <property type="project" value="TreeGrafter"/>
</dbReference>